<dbReference type="AlphaFoldDB" id="A0A8J3US44"/>
<dbReference type="GO" id="GO:0005737">
    <property type="term" value="C:cytoplasm"/>
    <property type="evidence" value="ECO:0007669"/>
    <property type="project" value="TreeGrafter"/>
</dbReference>
<feature type="region of interest" description="Disordered" evidence="5">
    <location>
        <begin position="363"/>
        <end position="382"/>
    </location>
</feature>
<evidence type="ECO:0000256" key="1">
    <source>
        <dbReference type="ARBA" id="ARBA00001974"/>
    </source>
</evidence>
<reference evidence="7" key="1">
    <citation type="submission" date="2021-01" db="EMBL/GenBank/DDBJ databases">
        <title>Whole genome shotgun sequence of Planotetraspora silvatica NBRC 100141.</title>
        <authorList>
            <person name="Komaki H."/>
            <person name="Tamura T."/>
        </authorList>
    </citation>
    <scope>NUCLEOTIDE SEQUENCE</scope>
    <source>
        <strain evidence="7">NBRC 100141</strain>
    </source>
</reference>
<dbReference type="EMBL" id="BOOQ01000031">
    <property type="protein sequence ID" value="GII48496.1"/>
    <property type="molecule type" value="Genomic_DNA"/>
</dbReference>
<dbReference type="Proteomes" id="UP000644610">
    <property type="component" value="Unassembled WGS sequence"/>
</dbReference>
<accession>A0A8J3US44</accession>
<dbReference type="InterPro" id="IPR036188">
    <property type="entry name" value="FAD/NAD-bd_sf"/>
</dbReference>
<evidence type="ECO:0000313" key="7">
    <source>
        <dbReference type="EMBL" id="GII48496.1"/>
    </source>
</evidence>
<dbReference type="SUPFAM" id="SSF54373">
    <property type="entry name" value="FAD-linked reductases, C-terminal domain"/>
    <property type="match status" value="1"/>
</dbReference>
<comment type="similarity">
    <text evidence="2">Belongs to the DadA oxidoreductase family.</text>
</comment>
<dbReference type="SUPFAM" id="SSF51971">
    <property type="entry name" value="Nucleotide-binding domain"/>
    <property type="match status" value="1"/>
</dbReference>
<dbReference type="PANTHER" id="PTHR13847">
    <property type="entry name" value="SARCOSINE DEHYDROGENASE-RELATED"/>
    <property type="match status" value="1"/>
</dbReference>
<evidence type="ECO:0000313" key="8">
    <source>
        <dbReference type="Proteomes" id="UP000644610"/>
    </source>
</evidence>
<sequence>MVLASCDDAGMQRDISIVVVGSGIVGASAAYHLSALGVAVTLVGRPTAGEATAAGAGILCPWVDHEGEDDWFRLALDGTRYYDRLVESLVEDGEHDAGHTRTGALLVADLPGELAGVESLLRSRQDAAPDMGTISMVDRPEDLFPPLRPGLAALHIEGPARVDGRAVRDALLRAAARHGARTVTGTASFTAAGALLVDGSPLEADTVVVAAGAWTGELCRPLGLEIPVGARRGQIVHAEVPGTDTSGWPIVLPRRGPYLLGFPGSRVVLGATVEDAGFDARVTVGGIGEVLATGVELAPGLAAATLVETRVGFRPVTADGLPLIGPLTDRVVLATGLGAYGLTAGPYAGLLAAHLALREAPPSDVSAFSPRRTVRGAASQES</sequence>
<keyword evidence="8" id="KW-1185">Reference proteome</keyword>
<evidence type="ECO:0000259" key="6">
    <source>
        <dbReference type="Pfam" id="PF01266"/>
    </source>
</evidence>
<keyword evidence="3" id="KW-0285">Flavoprotein</keyword>
<dbReference type="GO" id="GO:0016491">
    <property type="term" value="F:oxidoreductase activity"/>
    <property type="evidence" value="ECO:0007669"/>
    <property type="project" value="UniProtKB-KW"/>
</dbReference>
<evidence type="ECO:0000256" key="2">
    <source>
        <dbReference type="ARBA" id="ARBA00009410"/>
    </source>
</evidence>
<keyword evidence="4" id="KW-0560">Oxidoreductase</keyword>
<organism evidence="7 8">
    <name type="scientific">Planotetraspora silvatica</name>
    <dbReference type="NCBI Taxonomy" id="234614"/>
    <lineage>
        <taxon>Bacteria</taxon>
        <taxon>Bacillati</taxon>
        <taxon>Actinomycetota</taxon>
        <taxon>Actinomycetes</taxon>
        <taxon>Streptosporangiales</taxon>
        <taxon>Streptosporangiaceae</taxon>
        <taxon>Planotetraspora</taxon>
    </lineage>
</organism>
<comment type="cofactor">
    <cofactor evidence="1">
        <name>FAD</name>
        <dbReference type="ChEBI" id="CHEBI:57692"/>
    </cofactor>
</comment>
<evidence type="ECO:0000256" key="5">
    <source>
        <dbReference type="SAM" id="MobiDB-lite"/>
    </source>
</evidence>
<feature type="domain" description="FAD dependent oxidoreductase" evidence="6">
    <location>
        <begin position="17"/>
        <end position="355"/>
    </location>
</feature>
<comment type="caution">
    <text evidence="7">The sequence shown here is derived from an EMBL/GenBank/DDBJ whole genome shotgun (WGS) entry which is preliminary data.</text>
</comment>
<proteinExistence type="inferred from homology"/>
<dbReference type="InterPro" id="IPR006076">
    <property type="entry name" value="FAD-dep_OxRdtase"/>
</dbReference>
<gene>
    <name evidence="7" type="primary">dadA</name>
    <name evidence="7" type="ORF">Psi02_49200</name>
</gene>
<dbReference type="Gene3D" id="3.50.50.60">
    <property type="entry name" value="FAD/NAD(P)-binding domain"/>
    <property type="match status" value="1"/>
</dbReference>
<dbReference type="PANTHER" id="PTHR13847:SF286">
    <property type="entry name" value="D-AMINO ACID DEHYDROGENASE"/>
    <property type="match status" value="1"/>
</dbReference>
<dbReference type="Pfam" id="PF01266">
    <property type="entry name" value="DAO"/>
    <property type="match status" value="1"/>
</dbReference>
<name>A0A8J3US44_9ACTN</name>
<dbReference type="PRINTS" id="PR00411">
    <property type="entry name" value="PNDRDTASEI"/>
</dbReference>
<protein>
    <submittedName>
        <fullName evidence="7">Oxidoreductase</fullName>
    </submittedName>
</protein>
<evidence type="ECO:0000256" key="4">
    <source>
        <dbReference type="ARBA" id="ARBA00023002"/>
    </source>
</evidence>
<evidence type="ECO:0000256" key="3">
    <source>
        <dbReference type="ARBA" id="ARBA00022630"/>
    </source>
</evidence>
<dbReference type="Gene3D" id="3.30.9.10">
    <property type="entry name" value="D-Amino Acid Oxidase, subunit A, domain 2"/>
    <property type="match status" value="1"/>
</dbReference>